<evidence type="ECO:0000313" key="3">
    <source>
        <dbReference type="Proteomes" id="UP000641139"/>
    </source>
</evidence>
<keyword evidence="1" id="KW-0812">Transmembrane</keyword>
<sequence>MNLLVSNEVSFAYSNLLLIFYLPKCLIIGVGVLTVNTTYPLALYTQENNILPAMVILFKPHLHPTGHFLMSYNYV</sequence>
<feature type="transmembrane region" description="Helical" evidence="1">
    <location>
        <begin position="12"/>
        <end position="35"/>
    </location>
</feature>
<evidence type="ECO:0000313" key="2">
    <source>
        <dbReference type="EMBL" id="MBI1645872.1"/>
    </source>
</evidence>
<organism evidence="2 3">
    <name type="scientific">Capnocytophaga periodontitidis</name>
    <dbReference type="NCBI Taxonomy" id="2795027"/>
    <lineage>
        <taxon>Bacteria</taxon>
        <taxon>Pseudomonadati</taxon>
        <taxon>Bacteroidota</taxon>
        <taxon>Flavobacteriia</taxon>
        <taxon>Flavobacteriales</taxon>
        <taxon>Flavobacteriaceae</taxon>
        <taxon>Capnocytophaga</taxon>
    </lineage>
</organism>
<comment type="caution">
    <text evidence="2">The sequence shown here is derived from an EMBL/GenBank/DDBJ whole genome shotgun (WGS) entry which is preliminary data.</text>
</comment>
<protein>
    <submittedName>
        <fullName evidence="2">Uncharacterized protein</fullName>
    </submittedName>
</protein>
<dbReference type="Proteomes" id="UP000641139">
    <property type="component" value="Unassembled WGS sequence"/>
</dbReference>
<accession>A0ABS0SKB2</accession>
<reference evidence="2 3" key="1">
    <citation type="journal article" date="2021" name="Int. J. Syst. Evol. Microbiol.">
        <title>Capnocytophaga periodontitidis sp. nov., isolated from subgingival plaque of periodontitis patient.</title>
        <authorList>
            <person name="Zhang Y."/>
            <person name="Qiao D."/>
            <person name="Shi W."/>
            <person name="Wu D."/>
            <person name="Cai M."/>
        </authorList>
    </citation>
    <scope>NUCLEOTIDE SEQUENCE [LARGE SCALE GENOMIC DNA]</scope>
    <source>
        <strain evidence="2 3">051621</strain>
    </source>
</reference>
<evidence type="ECO:0000256" key="1">
    <source>
        <dbReference type="SAM" id="Phobius"/>
    </source>
</evidence>
<dbReference type="RefSeq" id="WP_198465839.1">
    <property type="nucleotide sequence ID" value="NZ_JAEFDC010000001.1"/>
</dbReference>
<proteinExistence type="predicted"/>
<keyword evidence="1" id="KW-1133">Transmembrane helix</keyword>
<name>A0ABS0SKB2_9FLAO</name>
<keyword evidence="1" id="KW-0472">Membrane</keyword>
<keyword evidence="3" id="KW-1185">Reference proteome</keyword>
<dbReference type="EMBL" id="JAEFDC010000001">
    <property type="protein sequence ID" value="MBI1645872.1"/>
    <property type="molecule type" value="Genomic_DNA"/>
</dbReference>
<gene>
    <name evidence="2" type="ORF">I7X30_02180</name>
</gene>